<dbReference type="KEGG" id="pbs:Plabr_3582"/>
<dbReference type="InterPro" id="IPR016053">
    <property type="entry name" value="Haem_Oase-like"/>
</dbReference>
<dbReference type="GO" id="GO:0006788">
    <property type="term" value="P:heme oxidation"/>
    <property type="evidence" value="ECO:0007669"/>
    <property type="project" value="InterPro"/>
</dbReference>
<dbReference type="GO" id="GO:0004392">
    <property type="term" value="F:heme oxygenase (decyclizing) activity"/>
    <property type="evidence" value="ECO:0007669"/>
    <property type="project" value="InterPro"/>
</dbReference>
<reference evidence="2" key="1">
    <citation type="submission" date="2011-02" db="EMBL/GenBank/DDBJ databases">
        <title>The complete genome of Planctomyces brasiliensis DSM 5305.</title>
        <authorList>
            <person name="Lucas S."/>
            <person name="Copeland A."/>
            <person name="Lapidus A."/>
            <person name="Bruce D."/>
            <person name="Goodwin L."/>
            <person name="Pitluck S."/>
            <person name="Kyrpides N."/>
            <person name="Mavromatis K."/>
            <person name="Pagani I."/>
            <person name="Ivanova N."/>
            <person name="Ovchinnikova G."/>
            <person name="Lu M."/>
            <person name="Detter J.C."/>
            <person name="Han C."/>
            <person name="Land M."/>
            <person name="Hauser L."/>
            <person name="Markowitz V."/>
            <person name="Cheng J.-F."/>
            <person name="Hugenholtz P."/>
            <person name="Woyke T."/>
            <person name="Wu D."/>
            <person name="Tindall B."/>
            <person name="Pomrenke H.G."/>
            <person name="Brambilla E."/>
            <person name="Klenk H.-P."/>
            <person name="Eisen J.A."/>
        </authorList>
    </citation>
    <scope>NUCLEOTIDE SEQUENCE [LARGE SCALE GENOMIC DNA]</scope>
    <source>
        <strain evidence="2">ATCC 49424 / DSM 5305 / JCM 21570 / NBRC 103401 / IFAM 1448</strain>
    </source>
</reference>
<dbReference type="AlphaFoldDB" id="F0SP76"/>
<name>F0SP76_RUBBR</name>
<dbReference type="Proteomes" id="UP000006860">
    <property type="component" value="Chromosome"/>
</dbReference>
<dbReference type="eggNOG" id="COG3230">
    <property type="taxonomic scope" value="Bacteria"/>
</dbReference>
<accession>F0SP76</accession>
<organism evidence="1 2">
    <name type="scientific">Rubinisphaera brasiliensis (strain ATCC 49424 / DSM 5305 / JCM 21570 / IAM 15109 / NBRC 103401 / IFAM 1448)</name>
    <name type="common">Planctomyces brasiliensis</name>
    <dbReference type="NCBI Taxonomy" id="756272"/>
    <lineage>
        <taxon>Bacteria</taxon>
        <taxon>Pseudomonadati</taxon>
        <taxon>Planctomycetota</taxon>
        <taxon>Planctomycetia</taxon>
        <taxon>Planctomycetales</taxon>
        <taxon>Planctomycetaceae</taxon>
        <taxon>Rubinisphaera</taxon>
    </lineage>
</organism>
<dbReference type="HOGENOM" id="CLU_085041_3_0_0"/>
<protein>
    <submittedName>
        <fullName evidence="1">Heme oxygenase</fullName>
    </submittedName>
</protein>
<dbReference type="InterPro" id="IPR016084">
    <property type="entry name" value="Haem_Oase-like_multi-hlx"/>
</dbReference>
<dbReference type="RefSeq" id="WP_013629898.1">
    <property type="nucleotide sequence ID" value="NC_015174.1"/>
</dbReference>
<sequence>MSVMDVLRQATRPQHEKLHEVVSLDEMTQDRDSYAEMLRRYLAAVQPSEAEANSYLAELPSEIGLDWNERLQKSDWLAADLSELGGSVSVDIAPCYGELASPAPDGPEKLGDPELLGRFLGTVYVMEGMTLGADRMVGVIAERLSVSSDSGARFFSGYGRENATMWKQFRVWGAEQDVDVDLAAETAREIFGRFERCLSGQSRTGECA</sequence>
<proteinExistence type="predicted"/>
<dbReference type="Pfam" id="PF01126">
    <property type="entry name" value="Heme_oxygenase"/>
    <property type="match status" value="1"/>
</dbReference>
<dbReference type="CDD" id="cd19166">
    <property type="entry name" value="HemeO-bac"/>
    <property type="match status" value="1"/>
</dbReference>
<dbReference type="Gene3D" id="1.20.910.10">
    <property type="entry name" value="Heme oxygenase-like"/>
    <property type="match status" value="1"/>
</dbReference>
<keyword evidence="2" id="KW-1185">Reference proteome</keyword>
<dbReference type="STRING" id="756272.Plabr_3582"/>
<gene>
    <name evidence="1" type="ordered locus">Plabr_3582</name>
</gene>
<evidence type="ECO:0000313" key="1">
    <source>
        <dbReference type="EMBL" id="ADY61179.1"/>
    </source>
</evidence>
<evidence type="ECO:0000313" key="2">
    <source>
        <dbReference type="Proteomes" id="UP000006860"/>
    </source>
</evidence>
<dbReference type="EMBL" id="CP002546">
    <property type="protein sequence ID" value="ADY61179.1"/>
    <property type="molecule type" value="Genomic_DNA"/>
</dbReference>
<dbReference type="SUPFAM" id="SSF48613">
    <property type="entry name" value="Heme oxygenase-like"/>
    <property type="match status" value="1"/>
</dbReference>